<name>A0A1V9XWA9_9ACAR</name>
<dbReference type="EMBL" id="MNPL01003075">
    <property type="protein sequence ID" value="OQR77770.1"/>
    <property type="molecule type" value="Genomic_DNA"/>
</dbReference>
<feature type="signal peptide" evidence="1">
    <location>
        <begin position="1"/>
        <end position="23"/>
    </location>
</feature>
<dbReference type="Proteomes" id="UP000192247">
    <property type="component" value="Unassembled WGS sequence"/>
</dbReference>
<sequence>MPSYKLALSIFLVAFVFTLVAEAEENSSGYSAVNNLSTRFQEFIRPFVEALNEMLRNRN</sequence>
<feature type="chain" id="PRO_5012190250" evidence="1">
    <location>
        <begin position="24"/>
        <end position="59"/>
    </location>
</feature>
<keyword evidence="3" id="KW-1185">Reference proteome</keyword>
<dbReference type="AlphaFoldDB" id="A0A1V9XWA9"/>
<reference evidence="2 3" key="1">
    <citation type="journal article" date="2017" name="Gigascience">
        <title>Draft genome of the honey bee ectoparasitic mite, Tropilaelaps mercedesae, is shaped by the parasitic life history.</title>
        <authorList>
            <person name="Dong X."/>
            <person name="Armstrong S.D."/>
            <person name="Xia D."/>
            <person name="Makepeace B.L."/>
            <person name="Darby A.C."/>
            <person name="Kadowaki T."/>
        </authorList>
    </citation>
    <scope>NUCLEOTIDE SEQUENCE [LARGE SCALE GENOMIC DNA]</scope>
    <source>
        <strain evidence="2">Wuxi-XJTLU</strain>
    </source>
</reference>
<organism evidence="2 3">
    <name type="scientific">Tropilaelaps mercedesae</name>
    <dbReference type="NCBI Taxonomy" id="418985"/>
    <lineage>
        <taxon>Eukaryota</taxon>
        <taxon>Metazoa</taxon>
        <taxon>Ecdysozoa</taxon>
        <taxon>Arthropoda</taxon>
        <taxon>Chelicerata</taxon>
        <taxon>Arachnida</taxon>
        <taxon>Acari</taxon>
        <taxon>Parasitiformes</taxon>
        <taxon>Mesostigmata</taxon>
        <taxon>Gamasina</taxon>
        <taxon>Dermanyssoidea</taxon>
        <taxon>Laelapidae</taxon>
        <taxon>Tropilaelaps</taxon>
    </lineage>
</organism>
<evidence type="ECO:0000313" key="2">
    <source>
        <dbReference type="EMBL" id="OQR77770.1"/>
    </source>
</evidence>
<evidence type="ECO:0000256" key="1">
    <source>
        <dbReference type="SAM" id="SignalP"/>
    </source>
</evidence>
<keyword evidence="1" id="KW-0732">Signal</keyword>
<accession>A0A1V9XWA9</accession>
<evidence type="ECO:0000313" key="3">
    <source>
        <dbReference type="Proteomes" id="UP000192247"/>
    </source>
</evidence>
<dbReference type="InParanoid" id="A0A1V9XWA9"/>
<proteinExistence type="predicted"/>
<protein>
    <submittedName>
        <fullName evidence="2">Uncharacterized protein</fullName>
    </submittedName>
</protein>
<comment type="caution">
    <text evidence="2">The sequence shown here is derived from an EMBL/GenBank/DDBJ whole genome shotgun (WGS) entry which is preliminary data.</text>
</comment>
<gene>
    <name evidence="2" type="ORF">BIW11_06855</name>
</gene>